<name>A0AAV9HIR1_9PEZI</name>
<reference evidence="2" key="2">
    <citation type="submission" date="2023-06" db="EMBL/GenBank/DDBJ databases">
        <authorList>
            <consortium name="Lawrence Berkeley National Laboratory"/>
            <person name="Mondo S.J."/>
            <person name="Hensen N."/>
            <person name="Bonometti L."/>
            <person name="Westerberg I."/>
            <person name="Brannstrom I.O."/>
            <person name="Guillou S."/>
            <person name="Cros-Aarteil S."/>
            <person name="Calhoun S."/>
            <person name="Haridas S."/>
            <person name="Kuo A."/>
            <person name="Pangilinan J."/>
            <person name="Riley R."/>
            <person name="Labutti K."/>
            <person name="Andreopoulos B."/>
            <person name="Lipzen A."/>
            <person name="Chen C."/>
            <person name="Yanf M."/>
            <person name="Daum C."/>
            <person name="Ng V."/>
            <person name="Clum A."/>
            <person name="Steindorff A."/>
            <person name="Ohm R."/>
            <person name="Martin F."/>
            <person name="Silar P."/>
            <person name="Natvig D."/>
            <person name="Lalanne C."/>
            <person name="Gautier V."/>
            <person name="Ament-Velasquez S.L."/>
            <person name="Kruys A."/>
            <person name="Hutchinson M.I."/>
            <person name="Powell A.J."/>
            <person name="Barry K."/>
            <person name="Miller A.N."/>
            <person name="Grigoriev I.V."/>
            <person name="Debuchy R."/>
            <person name="Gladieux P."/>
            <person name="Thoren M.H."/>
            <person name="Johannesson H."/>
        </authorList>
    </citation>
    <scope>NUCLEOTIDE SEQUENCE</scope>
    <source>
        <strain evidence="2">PSN324</strain>
    </source>
</reference>
<dbReference type="AlphaFoldDB" id="A0AAV9HIR1"/>
<sequence length="210" mass="23116">MQLFDILALFASVASVAVAAPALTPRDGPSGHEVEIRDFTYGGSGCLGGTVASMLSTDLTTLTLIYDDFIAQSGPGIQPKDRRKNCQLNVKLHYPQGWQFSVFKADYRGRATLPSGTTGTCKATYYFSGQTNQISSAKTFQGPFDDNYIKTDSFFVESTIWSPCGVEGMLNINSEVYVSPMDTNKLALMTSDSTDLKFTQVHYLQWRQCH</sequence>
<feature type="signal peptide" evidence="1">
    <location>
        <begin position="1"/>
        <end position="19"/>
    </location>
</feature>
<organism evidence="2 3">
    <name type="scientific">Cladorrhinum samala</name>
    <dbReference type="NCBI Taxonomy" id="585594"/>
    <lineage>
        <taxon>Eukaryota</taxon>
        <taxon>Fungi</taxon>
        <taxon>Dikarya</taxon>
        <taxon>Ascomycota</taxon>
        <taxon>Pezizomycotina</taxon>
        <taxon>Sordariomycetes</taxon>
        <taxon>Sordariomycetidae</taxon>
        <taxon>Sordariales</taxon>
        <taxon>Podosporaceae</taxon>
        <taxon>Cladorrhinum</taxon>
    </lineage>
</organism>
<accession>A0AAV9HIR1</accession>
<protein>
    <recommendedName>
        <fullName evidence="4">Secreted protein</fullName>
    </recommendedName>
</protein>
<keyword evidence="1" id="KW-0732">Signal</keyword>
<comment type="caution">
    <text evidence="2">The sequence shown here is derived from an EMBL/GenBank/DDBJ whole genome shotgun (WGS) entry which is preliminary data.</text>
</comment>
<dbReference type="Proteomes" id="UP001321749">
    <property type="component" value="Unassembled WGS sequence"/>
</dbReference>
<evidence type="ECO:0000313" key="3">
    <source>
        <dbReference type="Proteomes" id="UP001321749"/>
    </source>
</evidence>
<gene>
    <name evidence="2" type="ORF">QBC42DRAFT_331997</name>
</gene>
<dbReference type="InterPro" id="IPR025649">
    <property type="entry name" value="DUF4360"/>
</dbReference>
<dbReference type="Pfam" id="PF14273">
    <property type="entry name" value="DUF4360"/>
    <property type="match status" value="1"/>
</dbReference>
<evidence type="ECO:0008006" key="4">
    <source>
        <dbReference type="Google" id="ProtNLM"/>
    </source>
</evidence>
<evidence type="ECO:0000256" key="1">
    <source>
        <dbReference type="SAM" id="SignalP"/>
    </source>
</evidence>
<dbReference type="PANTHER" id="PTHR38847:SF1">
    <property type="entry name" value="PSEUDOURIDINE SYNTHASE RSUA_RLUA-LIKE DOMAIN-CONTAINING PROTEIN"/>
    <property type="match status" value="1"/>
</dbReference>
<proteinExistence type="predicted"/>
<dbReference type="EMBL" id="MU865007">
    <property type="protein sequence ID" value="KAK4460624.1"/>
    <property type="molecule type" value="Genomic_DNA"/>
</dbReference>
<keyword evidence="3" id="KW-1185">Reference proteome</keyword>
<evidence type="ECO:0000313" key="2">
    <source>
        <dbReference type="EMBL" id="KAK4460624.1"/>
    </source>
</evidence>
<reference evidence="2" key="1">
    <citation type="journal article" date="2023" name="Mol. Phylogenet. Evol.">
        <title>Genome-scale phylogeny and comparative genomics of the fungal order Sordariales.</title>
        <authorList>
            <person name="Hensen N."/>
            <person name="Bonometti L."/>
            <person name="Westerberg I."/>
            <person name="Brannstrom I.O."/>
            <person name="Guillou S."/>
            <person name="Cros-Aarteil S."/>
            <person name="Calhoun S."/>
            <person name="Haridas S."/>
            <person name="Kuo A."/>
            <person name="Mondo S."/>
            <person name="Pangilinan J."/>
            <person name="Riley R."/>
            <person name="LaButti K."/>
            <person name="Andreopoulos B."/>
            <person name="Lipzen A."/>
            <person name="Chen C."/>
            <person name="Yan M."/>
            <person name="Daum C."/>
            <person name="Ng V."/>
            <person name="Clum A."/>
            <person name="Steindorff A."/>
            <person name="Ohm R.A."/>
            <person name="Martin F."/>
            <person name="Silar P."/>
            <person name="Natvig D.O."/>
            <person name="Lalanne C."/>
            <person name="Gautier V."/>
            <person name="Ament-Velasquez S.L."/>
            <person name="Kruys A."/>
            <person name="Hutchinson M.I."/>
            <person name="Powell A.J."/>
            <person name="Barry K."/>
            <person name="Miller A.N."/>
            <person name="Grigoriev I.V."/>
            <person name="Debuchy R."/>
            <person name="Gladieux P."/>
            <person name="Hiltunen Thoren M."/>
            <person name="Johannesson H."/>
        </authorList>
    </citation>
    <scope>NUCLEOTIDE SEQUENCE</scope>
    <source>
        <strain evidence="2">PSN324</strain>
    </source>
</reference>
<feature type="chain" id="PRO_5043597432" description="Secreted protein" evidence="1">
    <location>
        <begin position="20"/>
        <end position="210"/>
    </location>
</feature>
<dbReference type="PANTHER" id="PTHR38847">
    <property type="match status" value="1"/>
</dbReference>